<organism evidence="1">
    <name type="scientific">Brassica cretica</name>
    <name type="common">Mustard</name>
    <dbReference type="NCBI Taxonomy" id="69181"/>
    <lineage>
        <taxon>Eukaryota</taxon>
        <taxon>Viridiplantae</taxon>
        <taxon>Streptophyta</taxon>
        <taxon>Embryophyta</taxon>
        <taxon>Tracheophyta</taxon>
        <taxon>Spermatophyta</taxon>
        <taxon>Magnoliopsida</taxon>
        <taxon>eudicotyledons</taxon>
        <taxon>Gunneridae</taxon>
        <taxon>Pentapetalae</taxon>
        <taxon>rosids</taxon>
        <taxon>malvids</taxon>
        <taxon>Brassicales</taxon>
        <taxon>Brassicaceae</taxon>
        <taxon>Brassiceae</taxon>
        <taxon>Brassica</taxon>
    </lineage>
</organism>
<name>A0A8S9K5U1_BRACR</name>
<comment type="caution">
    <text evidence="1">The sequence shown here is derived from an EMBL/GenBank/DDBJ whole genome shotgun (WGS) entry which is preliminary data.</text>
</comment>
<proteinExistence type="predicted"/>
<sequence length="143" mass="15768">MMISSVLRETSVSSSRVRNCLYRSGGINFVVSSETPASSVSREMSATSVSRCQFIGTRMKRQVIYRVGDLCSSTYVETYRGGERNMMGFTTPLSILHGGELLCFNPQASEISSTRGWDFVLRAVPKREWDHCGLEPVSGGSPL</sequence>
<protein>
    <submittedName>
        <fullName evidence="1">Uncharacterized protein</fullName>
    </submittedName>
</protein>
<dbReference type="AlphaFoldDB" id="A0A8S9K5U1"/>
<reference evidence="1" key="1">
    <citation type="submission" date="2019-12" db="EMBL/GenBank/DDBJ databases">
        <title>Genome sequencing and annotation of Brassica cretica.</title>
        <authorList>
            <person name="Studholme D.J."/>
            <person name="Sarris P.F."/>
        </authorList>
    </citation>
    <scope>NUCLEOTIDE SEQUENCE</scope>
    <source>
        <strain evidence="1">PFS-102/07</strain>
        <tissue evidence="1">Leaf</tissue>
    </source>
</reference>
<evidence type="ECO:0000313" key="1">
    <source>
        <dbReference type="EMBL" id="KAF2589499.1"/>
    </source>
</evidence>
<accession>A0A8S9K5U1</accession>
<dbReference type="EMBL" id="QGKY02000190">
    <property type="protein sequence ID" value="KAF2589499.1"/>
    <property type="molecule type" value="Genomic_DNA"/>
</dbReference>
<gene>
    <name evidence="1" type="ORF">F2Q70_00039058</name>
</gene>